<dbReference type="Pfam" id="PF02518">
    <property type="entry name" value="HATPase_c"/>
    <property type="match status" value="1"/>
</dbReference>
<comment type="subcellular location">
    <subcellularLocation>
        <location evidence="2">Cell membrane</location>
    </subcellularLocation>
</comment>
<organism evidence="13 14">
    <name type="scientific">Sphaerisporangium rufum</name>
    <dbReference type="NCBI Taxonomy" id="1381558"/>
    <lineage>
        <taxon>Bacteria</taxon>
        <taxon>Bacillati</taxon>
        <taxon>Actinomycetota</taxon>
        <taxon>Actinomycetes</taxon>
        <taxon>Streptosporangiales</taxon>
        <taxon>Streptosporangiaceae</taxon>
        <taxon>Sphaerisporangium</taxon>
    </lineage>
</organism>
<dbReference type="SUPFAM" id="SSF47384">
    <property type="entry name" value="Homodimeric domain of signal transducing histidine kinase"/>
    <property type="match status" value="1"/>
</dbReference>
<dbReference type="PANTHER" id="PTHR45436:SF5">
    <property type="entry name" value="SENSOR HISTIDINE KINASE TRCS"/>
    <property type="match status" value="1"/>
</dbReference>
<dbReference type="EC" id="2.7.13.3" evidence="3"/>
<evidence type="ECO:0000313" key="14">
    <source>
        <dbReference type="Proteomes" id="UP000655287"/>
    </source>
</evidence>
<dbReference type="InterPro" id="IPR036890">
    <property type="entry name" value="HATPase_C_sf"/>
</dbReference>
<evidence type="ECO:0000256" key="6">
    <source>
        <dbReference type="ARBA" id="ARBA00022692"/>
    </source>
</evidence>
<dbReference type="SMART" id="SM00388">
    <property type="entry name" value="HisKA"/>
    <property type="match status" value="1"/>
</dbReference>
<dbReference type="Proteomes" id="UP000655287">
    <property type="component" value="Unassembled WGS sequence"/>
</dbReference>
<dbReference type="GO" id="GO:0000155">
    <property type="term" value="F:phosphorelay sensor kinase activity"/>
    <property type="evidence" value="ECO:0007669"/>
    <property type="project" value="InterPro"/>
</dbReference>
<keyword evidence="7" id="KW-0418">Kinase</keyword>
<evidence type="ECO:0000256" key="5">
    <source>
        <dbReference type="ARBA" id="ARBA00022679"/>
    </source>
</evidence>
<evidence type="ECO:0000256" key="3">
    <source>
        <dbReference type="ARBA" id="ARBA00012438"/>
    </source>
</evidence>
<dbReference type="Pfam" id="PF00512">
    <property type="entry name" value="HisKA"/>
    <property type="match status" value="1"/>
</dbReference>
<dbReference type="CDD" id="cd06225">
    <property type="entry name" value="HAMP"/>
    <property type="match status" value="1"/>
</dbReference>
<dbReference type="EMBL" id="BOOU01000033">
    <property type="protein sequence ID" value="GII77258.1"/>
    <property type="molecule type" value="Genomic_DNA"/>
</dbReference>
<keyword evidence="8" id="KW-1133">Transmembrane helix</keyword>
<keyword evidence="10" id="KW-0472">Membrane</keyword>
<gene>
    <name evidence="13" type="ORF">Sru01_22400</name>
</gene>
<dbReference type="Gene3D" id="1.10.287.130">
    <property type="match status" value="1"/>
</dbReference>
<feature type="domain" description="HAMP" evidence="12">
    <location>
        <begin position="184"/>
        <end position="237"/>
    </location>
</feature>
<dbReference type="SMART" id="SM00387">
    <property type="entry name" value="HATPase_c"/>
    <property type="match status" value="1"/>
</dbReference>
<protein>
    <recommendedName>
        <fullName evidence="3">histidine kinase</fullName>
        <ecNumber evidence="3">2.7.13.3</ecNumber>
    </recommendedName>
</protein>
<comment type="caution">
    <text evidence="13">The sequence shown here is derived from an EMBL/GenBank/DDBJ whole genome shotgun (WGS) entry which is preliminary data.</text>
</comment>
<dbReference type="CDD" id="cd00082">
    <property type="entry name" value="HisKA"/>
    <property type="match status" value="1"/>
</dbReference>
<dbReference type="InterPro" id="IPR003660">
    <property type="entry name" value="HAMP_dom"/>
</dbReference>
<dbReference type="InterPro" id="IPR005467">
    <property type="entry name" value="His_kinase_dom"/>
</dbReference>
<evidence type="ECO:0000256" key="8">
    <source>
        <dbReference type="ARBA" id="ARBA00022989"/>
    </source>
</evidence>
<dbReference type="PRINTS" id="PR00344">
    <property type="entry name" value="BCTRLSENSOR"/>
</dbReference>
<dbReference type="RefSeq" id="WP_203984065.1">
    <property type="nucleotide sequence ID" value="NZ_BOOU01000033.1"/>
</dbReference>
<evidence type="ECO:0000256" key="9">
    <source>
        <dbReference type="ARBA" id="ARBA00023012"/>
    </source>
</evidence>
<evidence type="ECO:0000313" key="13">
    <source>
        <dbReference type="EMBL" id="GII77258.1"/>
    </source>
</evidence>
<keyword evidence="6" id="KW-0812">Transmembrane</keyword>
<dbReference type="InterPro" id="IPR004358">
    <property type="entry name" value="Sig_transdc_His_kin-like_C"/>
</dbReference>
<dbReference type="PANTHER" id="PTHR45436">
    <property type="entry name" value="SENSOR HISTIDINE KINASE YKOH"/>
    <property type="match status" value="1"/>
</dbReference>
<dbReference type="InterPro" id="IPR003661">
    <property type="entry name" value="HisK_dim/P_dom"/>
</dbReference>
<evidence type="ECO:0000256" key="10">
    <source>
        <dbReference type="ARBA" id="ARBA00023136"/>
    </source>
</evidence>
<feature type="domain" description="Histidine kinase" evidence="11">
    <location>
        <begin position="245"/>
        <end position="451"/>
    </location>
</feature>
<accession>A0A919R1F9</accession>
<evidence type="ECO:0000259" key="12">
    <source>
        <dbReference type="PROSITE" id="PS50885"/>
    </source>
</evidence>
<dbReference type="Gene3D" id="3.30.565.10">
    <property type="entry name" value="Histidine kinase-like ATPase, C-terminal domain"/>
    <property type="match status" value="1"/>
</dbReference>
<keyword evidence="4" id="KW-0597">Phosphoprotein</keyword>
<comment type="catalytic activity">
    <reaction evidence="1">
        <text>ATP + protein L-histidine = ADP + protein N-phospho-L-histidine.</text>
        <dbReference type="EC" id="2.7.13.3"/>
    </reaction>
</comment>
<evidence type="ECO:0000256" key="1">
    <source>
        <dbReference type="ARBA" id="ARBA00000085"/>
    </source>
</evidence>
<evidence type="ECO:0000256" key="7">
    <source>
        <dbReference type="ARBA" id="ARBA00022777"/>
    </source>
</evidence>
<evidence type="ECO:0000256" key="4">
    <source>
        <dbReference type="ARBA" id="ARBA00022553"/>
    </source>
</evidence>
<evidence type="ECO:0000256" key="2">
    <source>
        <dbReference type="ARBA" id="ARBA00004236"/>
    </source>
</evidence>
<proteinExistence type="predicted"/>
<keyword evidence="9" id="KW-0902">Two-component regulatory system</keyword>
<dbReference type="PROSITE" id="PS50109">
    <property type="entry name" value="HIS_KIN"/>
    <property type="match status" value="1"/>
</dbReference>
<reference evidence="13" key="1">
    <citation type="submission" date="2021-01" db="EMBL/GenBank/DDBJ databases">
        <title>Whole genome shotgun sequence of Sphaerisporangium rufum NBRC 109079.</title>
        <authorList>
            <person name="Komaki H."/>
            <person name="Tamura T."/>
        </authorList>
    </citation>
    <scope>NUCLEOTIDE SEQUENCE</scope>
    <source>
        <strain evidence="13">NBRC 109079</strain>
    </source>
</reference>
<dbReference type="Pfam" id="PF00672">
    <property type="entry name" value="HAMP"/>
    <property type="match status" value="1"/>
</dbReference>
<dbReference type="InterPro" id="IPR050428">
    <property type="entry name" value="TCS_sensor_his_kinase"/>
</dbReference>
<dbReference type="InterPro" id="IPR003594">
    <property type="entry name" value="HATPase_dom"/>
</dbReference>
<dbReference type="AlphaFoldDB" id="A0A919R1F9"/>
<dbReference type="GO" id="GO:0005886">
    <property type="term" value="C:plasma membrane"/>
    <property type="evidence" value="ECO:0007669"/>
    <property type="project" value="UniProtKB-SubCell"/>
</dbReference>
<dbReference type="CDD" id="cd00075">
    <property type="entry name" value="HATPase"/>
    <property type="match status" value="1"/>
</dbReference>
<keyword evidence="5" id="KW-0808">Transferase</keyword>
<keyword evidence="14" id="KW-1185">Reference proteome</keyword>
<dbReference type="PROSITE" id="PS50885">
    <property type="entry name" value="HAMP"/>
    <property type="match status" value="1"/>
</dbReference>
<name>A0A919R1F9_9ACTN</name>
<dbReference type="SMART" id="SM00304">
    <property type="entry name" value="HAMP"/>
    <property type="match status" value="1"/>
</dbReference>
<sequence length="454" mass="47813">MPRTSAAAWPRSIRGRVTLLALALAALLLAPLGVAVDLVVRDAVAGALLRDTREAAARVAAAYHEGTLRNPVTPGPGGVDVIQIVGPGDHLLAATTAAERLPVLGTARPARPGRFLDFVACPPPAGACLHATAAQIGPPPAGPVVYAAARMPVPLSGRALDALVGLHVAALTALAGWAAWKGADRGLRTVDDVRAQLARIMVGDLSRRVREPPGEDEISTLARTVNRTLARLEHSVEQQRRFAADASHELRTPIAGLRAHLEEARMYPEQADLPTLVNGALRDTDRVEAIVTDLLFLARLGSGGPAAQEPVDLGGLAAEEIARRPGRVPVKAELADGVTVRGVRPHLLRLAGNLLDNAQRHAATMVRVEVFRARSTAVLAVTNDGDRIAARDRERVFQRFTRLDESRSRDRGGTGLGLAIARDVAIAHGGTLHVEDTPEGTRFVLVLPAAGAGP</sequence>
<dbReference type="InterPro" id="IPR036097">
    <property type="entry name" value="HisK_dim/P_sf"/>
</dbReference>
<evidence type="ECO:0000259" key="11">
    <source>
        <dbReference type="PROSITE" id="PS50109"/>
    </source>
</evidence>
<dbReference type="SUPFAM" id="SSF55874">
    <property type="entry name" value="ATPase domain of HSP90 chaperone/DNA topoisomerase II/histidine kinase"/>
    <property type="match status" value="1"/>
</dbReference>